<comment type="caution">
    <text evidence="13">The sequence shown here is derived from an EMBL/GenBank/DDBJ whole genome shotgun (WGS) entry which is preliminary data.</text>
</comment>
<organism evidence="13 14">
    <name type="scientific">Parapedobacter defluvii</name>
    <dbReference type="NCBI Taxonomy" id="2045106"/>
    <lineage>
        <taxon>Bacteria</taxon>
        <taxon>Pseudomonadati</taxon>
        <taxon>Bacteroidota</taxon>
        <taxon>Sphingobacteriia</taxon>
        <taxon>Sphingobacteriales</taxon>
        <taxon>Sphingobacteriaceae</taxon>
        <taxon>Parapedobacter</taxon>
    </lineage>
</organism>
<evidence type="ECO:0000256" key="3">
    <source>
        <dbReference type="ARBA" id="ARBA00022452"/>
    </source>
</evidence>
<name>A0ABQ1LPP4_9SPHI</name>
<dbReference type="InterPro" id="IPR039426">
    <property type="entry name" value="TonB-dep_rcpt-like"/>
</dbReference>
<keyword evidence="6 10" id="KW-0798">TonB box</keyword>
<comment type="similarity">
    <text evidence="10">Belongs to the TonB-dependent receptor family.</text>
</comment>
<protein>
    <submittedName>
        <fullName evidence="13">Ligand-gated channel</fullName>
    </submittedName>
</protein>
<dbReference type="InterPro" id="IPR036942">
    <property type="entry name" value="Beta-barrel_TonB_sf"/>
</dbReference>
<keyword evidence="2" id="KW-0813">Transport</keyword>
<keyword evidence="7 10" id="KW-0472">Membrane</keyword>
<feature type="domain" description="TonB-dependent receptor-like beta-barrel" evidence="11">
    <location>
        <begin position="183"/>
        <end position="621"/>
    </location>
</feature>
<evidence type="ECO:0000313" key="13">
    <source>
        <dbReference type="EMBL" id="GGC27867.1"/>
    </source>
</evidence>
<accession>A0ABQ1LPP4</accession>
<feature type="domain" description="TonB-dependent receptor plug" evidence="12">
    <location>
        <begin position="23"/>
        <end position="117"/>
    </location>
</feature>
<proteinExistence type="inferred from homology"/>
<keyword evidence="4" id="KW-0812">Transmembrane</keyword>
<evidence type="ECO:0000259" key="12">
    <source>
        <dbReference type="Pfam" id="PF07715"/>
    </source>
</evidence>
<dbReference type="Gene3D" id="2.40.170.20">
    <property type="entry name" value="TonB-dependent receptor, beta-barrel domain"/>
    <property type="match status" value="1"/>
</dbReference>
<dbReference type="EMBL" id="BMIK01000005">
    <property type="protein sequence ID" value="GGC27867.1"/>
    <property type="molecule type" value="Genomic_DNA"/>
</dbReference>
<dbReference type="InterPro" id="IPR037066">
    <property type="entry name" value="Plug_dom_sf"/>
</dbReference>
<dbReference type="Pfam" id="PF07715">
    <property type="entry name" value="Plug"/>
    <property type="match status" value="1"/>
</dbReference>
<evidence type="ECO:0000256" key="1">
    <source>
        <dbReference type="ARBA" id="ARBA00004571"/>
    </source>
</evidence>
<dbReference type="InterPro" id="IPR000531">
    <property type="entry name" value="Beta-barrel_TonB"/>
</dbReference>
<keyword evidence="8" id="KW-0675">Receptor</keyword>
<dbReference type="SUPFAM" id="SSF56935">
    <property type="entry name" value="Porins"/>
    <property type="match status" value="1"/>
</dbReference>
<dbReference type="Pfam" id="PF00593">
    <property type="entry name" value="TonB_dep_Rec_b-barrel"/>
    <property type="match status" value="1"/>
</dbReference>
<evidence type="ECO:0000256" key="5">
    <source>
        <dbReference type="ARBA" id="ARBA00022729"/>
    </source>
</evidence>
<sequence>MPADSNLKNVLLHEVVVLRQQGVSEADQQEHRAGLQAQTDNLLADIPGVQLVRRGNYAWEPTIRSLNAGQINVTIDGMHIFGACTDRMDPVSSYIEPNNLKSIAVSLGPDYGNHGGTVGGGINFKLNTPQLRSLSRVSGMVGTGYESNAQGVQTLASMAYSGERFALNANGIFRRAANYQAAGGEEVLFSQYRKWNVALSGRYQLDRRHSLEASYIQDEGRDIGYPALSMDVAFANAKIGSLSHHYHGHEGRLAHVETKLYYNFIDHAMDDTKRPAEQVPMHMDMPGKSWTGGFYSETSYHLHAKHVLNARISGYRNRLTADMTMYPHSGAPMYMYTIPDAQRSFLGLDVSDHICITDRLDLAVNGTLSYNSSIIYSEAGKAQLSGVVPGNPDREDFLWSANLKTYYRFSPAWQLSVNVGKTMRVASLQEYYAFYIFNRLDGFDYIGNAQLADERAVNTNLGLTFQRGIFRVEATGFGYFFSDYIAGRILPDYNVMTIGANGVKQYQNIGKATLYGGELAVGMQLSEQVRFSSVNTYTRGQDADGYALPLVSPFQSINTVFTHVRGYHFHAEMETAAAQRHVSFERYGETETPSSTVFNVGVRKVFAIGKMGLNTALRVENVFDRYYHRHLDIMKIARPGRNVVMQVAVEF</sequence>
<keyword evidence="3" id="KW-1134">Transmembrane beta strand</keyword>
<dbReference type="Proteomes" id="UP000597338">
    <property type="component" value="Unassembled WGS sequence"/>
</dbReference>
<keyword evidence="5" id="KW-0732">Signal</keyword>
<evidence type="ECO:0000256" key="8">
    <source>
        <dbReference type="ARBA" id="ARBA00023170"/>
    </source>
</evidence>
<dbReference type="PANTHER" id="PTHR30069">
    <property type="entry name" value="TONB-DEPENDENT OUTER MEMBRANE RECEPTOR"/>
    <property type="match status" value="1"/>
</dbReference>
<evidence type="ECO:0000256" key="9">
    <source>
        <dbReference type="ARBA" id="ARBA00023237"/>
    </source>
</evidence>
<evidence type="ECO:0000256" key="10">
    <source>
        <dbReference type="RuleBase" id="RU003357"/>
    </source>
</evidence>
<gene>
    <name evidence="13" type="ORF">GCM10011386_19890</name>
</gene>
<evidence type="ECO:0000256" key="2">
    <source>
        <dbReference type="ARBA" id="ARBA00022448"/>
    </source>
</evidence>
<evidence type="ECO:0000259" key="11">
    <source>
        <dbReference type="Pfam" id="PF00593"/>
    </source>
</evidence>
<keyword evidence="14" id="KW-1185">Reference proteome</keyword>
<evidence type="ECO:0000256" key="6">
    <source>
        <dbReference type="ARBA" id="ARBA00023077"/>
    </source>
</evidence>
<dbReference type="Gene3D" id="2.170.130.10">
    <property type="entry name" value="TonB-dependent receptor, plug domain"/>
    <property type="match status" value="1"/>
</dbReference>
<reference evidence="14" key="1">
    <citation type="journal article" date="2019" name="Int. J. Syst. Evol. Microbiol.">
        <title>The Global Catalogue of Microorganisms (GCM) 10K type strain sequencing project: providing services to taxonomists for standard genome sequencing and annotation.</title>
        <authorList>
            <consortium name="The Broad Institute Genomics Platform"/>
            <consortium name="The Broad Institute Genome Sequencing Center for Infectious Disease"/>
            <person name="Wu L."/>
            <person name="Ma J."/>
        </authorList>
    </citation>
    <scope>NUCLEOTIDE SEQUENCE [LARGE SCALE GENOMIC DNA]</scope>
    <source>
        <strain evidence="14">CGMCC 1.15342</strain>
    </source>
</reference>
<comment type="subcellular location">
    <subcellularLocation>
        <location evidence="1">Cell outer membrane</location>
        <topology evidence="1">Multi-pass membrane protein</topology>
    </subcellularLocation>
</comment>
<dbReference type="PANTHER" id="PTHR30069:SF29">
    <property type="entry name" value="HEMOGLOBIN AND HEMOGLOBIN-HAPTOGLOBIN-BINDING PROTEIN 1-RELATED"/>
    <property type="match status" value="1"/>
</dbReference>
<evidence type="ECO:0000256" key="7">
    <source>
        <dbReference type="ARBA" id="ARBA00023136"/>
    </source>
</evidence>
<keyword evidence="9" id="KW-0998">Cell outer membrane</keyword>
<evidence type="ECO:0000313" key="14">
    <source>
        <dbReference type="Proteomes" id="UP000597338"/>
    </source>
</evidence>
<dbReference type="InterPro" id="IPR012910">
    <property type="entry name" value="Plug_dom"/>
</dbReference>
<evidence type="ECO:0000256" key="4">
    <source>
        <dbReference type="ARBA" id="ARBA00022692"/>
    </source>
</evidence>